<dbReference type="InterPro" id="IPR027417">
    <property type="entry name" value="P-loop_NTPase"/>
</dbReference>
<reference evidence="11" key="1">
    <citation type="submission" date="2021-01" db="EMBL/GenBank/DDBJ databases">
        <authorList>
            <person name="Corre E."/>
            <person name="Pelletier E."/>
            <person name="Niang G."/>
            <person name="Scheremetjew M."/>
            <person name="Finn R."/>
            <person name="Kale V."/>
            <person name="Holt S."/>
            <person name="Cochrane G."/>
            <person name="Meng A."/>
            <person name="Brown T."/>
            <person name="Cohen L."/>
        </authorList>
    </citation>
    <scope>NUCLEOTIDE SEQUENCE</scope>
    <source>
        <strain evidence="11">RCC1871</strain>
    </source>
</reference>
<dbReference type="AlphaFoldDB" id="A0A7S3CFB6"/>
<evidence type="ECO:0000259" key="10">
    <source>
        <dbReference type="Pfam" id="PF02223"/>
    </source>
</evidence>
<dbReference type="InterPro" id="IPR039430">
    <property type="entry name" value="Thymidylate_kin-like_dom"/>
</dbReference>
<evidence type="ECO:0000256" key="2">
    <source>
        <dbReference type="ARBA" id="ARBA00009776"/>
    </source>
</evidence>
<evidence type="ECO:0000256" key="7">
    <source>
        <dbReference type="ARBA" id="ARBA00022741"/>
    </source>
</evidence>
<dbReference type="InterPro" id="IPR018094">
    <property type="entry name" value="Thymidylate_kinase"/>
</dbReference>
<dbReference type="GO" id="GO:0005829">
    <property type="term" value="C:cytosol"/>
    <property type="evidence" value="ECO:0007669"/>
    <property type="project" value="TreeGrafter"/>
</dbReference>
<dbReference type="GO" id="GO:0005524">
    <property type="term" value="F:ATP binding"/>
    <property type="evidence" value="ECO:0007669"/>
    <property type="project" value="UniProtKB-KW"/>
</dbReference>
<accession>A0A7S3CFB6</accession>
<dbReference type="CDD" id="cd01672">
    <property type="entry name" value="TMPK"/>
    <property type="match status" value="1"/>
</dbReference>
<dbReference type="GO" id="GO:0005739">
    <property type="term" value="C:mitochondrion"/>
    <property type="evidence" value="ECO:0007669"/>
    <property type="project" value="TreeGrafter"/>
</dbReference>
<feature type="domain" description="Thymidylate kinase-like" evidence="10">
    <location>
        <begin position="15"/>
        <end position="193"/>
    </location>
</feature>
<comment type="pathway">
    <text evidence="1">Pyrimidine metabolism; dTTP biosynthesis.</text>
</comment>
<evidence type="ECO:0000256" key="4">
    <source>
        <dbReference type="ARBA" id="ARBA00017144"/>
    </source>
</evidence>
<evidence type="ECO:0000256" key="5">
    <source>
        <dbReference type="ARBA" id="ARBA00022679"/>
    </source>
</evidence>
<dbReference type="FunFam" id="3.40.50.300:FF:000679">
    <property type="entry name" value="Thymidylate kinase"/>
    <property type="match status" value="1"/>
</dbReference>
<evidence type="ECO:0000313" key="13">
    <source>
        <dbReference type="Proteomes" id="UP001472866"/>
    </source>
</evidence>
<gene>
    <name evidence="11" type="ORF">CROS1456_LOCUS5829</name>
    <name evidence="12" type="ORF">HKI87_04g27610</name>
</gene>
<dbReference type="EMBL" id="CP151504">
    <property type="protein sequence ID" value="WZN61226.1"/>
    <property type="molecule type" value="Genomic_DNA"/>
</dbReference>
<dbReference type="Pfam" id="PF02223">
    <property type="entry name" value="Thymidylate_kin"/>
    <property type="match status" value="1"/>
</dbReference>
<evidence type="ECO:0000313" key="12">
    <source>
        <dbReference type="EMBL" id="WZN61226.1"/>
    </source>
</evidence>
<name>A0A7S3CFB6_9CHLO</name>
<dbReference type="GO" id="GO:0005634">
    <property type="term" value="C:nucleus"/>
    <property type="evidence" value="ECO:0007669"/>
    <property type="project" value="TreeGrafter"/>
</dbReference>
<evidence type="ECO:0000256" key="8">
    <source>
        <dbReference type="ARBA" id="ARBA00022777"/>
    </source>
</evidence>
<evidence type="ECO:0000256" key="1">
    <source>
        <dbReference type="ARBA" id="ARBA00004992"/>
    </source>
</evidence>
<evidence type="ECO:0000256" key="3">
    <source>
        <dbReference type="ARBA" id="ARBA00012980"/>
    </source>
</evidence>
<protein>
    <recommendedName>
        <fullName evidence="4">Thymidylate kinase</fullName>
        <ecNumber evidence="3">2.7.4.9</ecNumber>
    </recommendedName>
</protein>
<dbReference type="GO" id="GO:0004798">
    <property type="term" value="F:dTMP kinase activity"/>
    <property type="evidence" value="ECO:0007669"/>
    <property type="project" value="UniProtKB-EC"/>
</dbReference>
<reference evidence="12 13" key="2">
    <citation type="submission" date="2024-03" db="EMBL/GenBank/DDBJ databases">
        <title>Complete genome sequence of the green alga Chloropicon roscoffensis RCC1871.</title>
        <authorList>
            <person name="Lemieux C."/>
            <person name="Pombert J.-F."/>
            <person name="Otis C."/>
            <person name="Turmel M."/>
        </authorList>
    </citation>
    <scope>NUCLEOTIDE SEQUENCE [LARGE SCALE GENOMIC DNA]</scope>
    <source>
        <strain evidence="12 13">RCC1871</strain>
    </source>
</reference>
<dbReference type="PANTHER" id="PTHR10344:SF1">
    <property type="entry name" value="THYMIDYLATE KINASE"/>
    <property type="match status" value="1"/>
</dbReference>
<proteinExistence type="inferred from homology"/>
<keyword evidence="5" id="KW-0808">Transferase</keyword>
<dbReference type="Proteomes" id="UP001472866">
    <property type="component" value="Chromosome 04"/>
</dbReference>
<dbReference type="GO" id="GO:0006235">
    <property type="term" value="P:dTTP biosynthetic process"/>
    <property type="evidence" value="ECO:0007669"/>
    <property type="project" value="TreeGrafter"/>
</dbReference>
<evidence type="ECO:0000256" key="9">
    <source>
        <dbReference type="ARBA" id="ARBA00022840"/>
    </source>
</evidence>
<keyword evidence="6" id="KW-0545">Nucleotide biosynthesis</keyword>
<organism evidence="11">
    <name type="scientific">Chloropicon roscoffensis</name>
    <dbReference type="NCBI Taxonomy" id="1461544"/>
    <lineage>
        <taxon>Eukaryota</taxon>
        <taxon>Viridiplantae</taxon>
        <taxon>Chlorophyta</taxon>
        <taxon>Chloropicophyceae</taxon>
        <taxon>Chloropicales</taxon>
        <taxon>Chloropicaceae</taxon>
        <taxon>Chloropicon</taxon>
    </lineage>
</organism>
<evidence type="ECO:0000256" key="6">
    <source>
        <dbReference type="ARBA" id="ARBA00022727"/>
    </source>
</evidence>
<keyword evidence="7" id="KW-0547">Nucleotide-binding</keyword>
<comment type="similarity">
    <text evidence="2">Belongs to the thymidylate kinase family.</text>
</comment>
<dbReference type="Gene3D" id="3.40.50.300">
    <property type="entry name" value="P-loop containing nucleotide triphosphate hydrolases"/>
    <property type="match status" value="1"/>
</dbReference>
<dbReference type="GO" id="GO:0006233">
    <property type="term" value="P:dTDP biosynthetic process"/>
    <property type="evidence" value="ECO:0007669"/>
    <property type="project" value="InterPro"/>
</dbReference>
<dbReference type="SUPFAM" id="SSF52540">
    <property type="entry name" value="P-loop containing nucleoside triphosphate hydrolases"/>
    <property type="match status" value="1"/>
</dbReference>
<dbReference type="GO" id="GO:0004550">
    <property type="term" value="F:nucleoside diphosphate kinase activity"/>
    <property type="evidence" value="ECO:0007669"/>
    <property type="project" value="TreeGrafter"/>
</dbReference>
<keyword evidence="8 12" id="KW-0418">Kinase</keyword>
<dbReference type="NCBIfam" id="TIGR00041">
    <property type="entry name" value="DTMP_kinase"/>
    <property type="match status" value="1"/>
</dbReference>
<dbReference type="PANTHER" id="PTHR10344">
    <property type="entry name" value="THYMIDYLATE KINASE"/>
    <property type="match status" value="1"/>
</dbReference>
<keyword evidence="13" id="KW-1185">Reference proteome</keyword>
<evidence type="ECO:0000313" key="11">
    <source>
        <dbReference type="EMBL" id="CAE0192739.1"/>
    </source>
</evidence>
<dbReference type="HAMAP" id="MF_00165">
    <property type="entry name" value="Thymidylate_kinase"/>
    <property type="match status" value="1"/>
</dbReference>
<sequence length="217" mass="24231">MSQGAMGGRGAFILFEGADRCGKSTQCKLLVDGLNSRGVEAELWRYPDRTTAIGKMIDGYLQSQTDMDDACVHLLFSANRWEKRKLMLEKLASGVTLVIDRYGHSGTAFTAAKKQPGLDLEWCKSTDAGLPAPDALIYLEMPVEETLKRDGFGGERYEKTEFQREVVKNYELLRRDAWKCLDASRTIEDLHADALKIAMGAVEECRTGKPLGTLWED</sequence>
<dbReference type="GO" id="GO:0006227">
    <property type="term" value="P:dUDP biosynthetic process"/>
    <property type="evidence" value="ECO:0007669"/>
    <property type="project" value="TreeGrafter"/>
</dbReference>
<dbReference type="EC" id="2.7.4.9" evidence="3"/>
<dbReference type="EMBL" id="HBHZ01007530">
    <property type="protein sequence ID" value="CAE0192739.1"/>
    <property type="molecule type" value="Transcribed_RNA"/>
</dbReference>
<keyword evidence="9" id="KW-0067">ATP-binding</keyword>